<dbReference type="GO" id="GO:0050152">
    <property type="term" value="F:omega-amidase activity"/>
    <property type="evidence" value="ECO:0007669"/>
    <property type="project" value="TreeGrafter"/>
</dbReference>
<dbReference type="InterPro" id="IPR052737">
    <property type="entry name" value="Omega-amidase_YafV"/>
</dbReference>
<dbReference type="InterPro" id="IPR003010">
    <property type="entry name" value="C-N_Hydrolase"/>
</dbReference>
<dbReference type="PANTHER" id="PTHR47799:SF1">
    <property type="entry name" value="OMEGA-AMIDASE YAFV"/>
    <property type="match status" value="1"/>
</dbReference>
<evidence type="ECO:0000313" key="2">
    <source>
        <dbReference type="EMBL" id="EDM23689.1"/>
    </source>
</evidence>
<dbReference type="GO" id="GO:0106008">
    <property type="term" value="F:2-oxoglutaramate amidase activity"/>
    <property type="evidence" value="ECO:0007669"/>
    <property type="project" value="TreeGrafter"/>
</dbReference>
<protein>
    <recommendedName>
        <fullName evidence="1">CN hydrolase domain-containing protein</fullName>
    </recommendedName>
</protein>
<sequence>MKSEKLKVEVVNFKTSIDYEYNLKQVIKIINNSPADFLLFPEVCLTGFDYDNFKSANEFSKIAINEFLKLKKAFSLTIIENNKNYFYFFDNGKIFKKRAKYNLFGNEKEYFVVGEKPDIFEWRGLKVANLICFELRFIEYWEKFKGVDLILVPARWGKERIEHFKTLNKALALSTQSQVLCSNSANEKSYGAILDGWGEGVEITYVNGIADIDFTKNKKIRKKINIGIK</sequence>
<dbReference type="CDD" id="cd07197">
    <property type="entry name" value="nitrilase"/>
    <property type="match status" value="1"/>
</dbReference>
<dbReference type="PANTHER" id="PTHR47799">
    <property type="entry name" value="OMEGA-AMIDASE YAFV"/>
    <property type="match status" value="1"/>
</dbReference>
<dbReference type="EMBL" id="ABCJ01000004">
    <property type="protein sequence ID" value="EDM23689.1"/>
    <property type="molecule type" value="Genomic_DNA"/>
</dbReference>
<dbReference type="AlphaFoldDB" id="A0AAI9F2D4"/>
<organism evidence="2 3">
    <name type="scientific">Caminibacter mediatlanticus TB-2</name>
    <dbReference type="NCBI Taxonomy" id="391592"/>
    <lineage>
        <taxon>Bacteria</taxon>
        <taxon>Pseudomonadati</taxon>
        <taxon>Campylobacterota</taxon>
        <taxon>Epsilonproteobacteria</taxon>
        <taxon>Nautiliales</taxon>
        <taxon>Nautiliaceae</taxon>
        <taxon>Caminibacter</taxon>
    </lineage>
</organism>
<dbReference type="SUPFAM" id="SSF56317">
    <property type="entry name" value="Carbon-nitrogen hydrolase"/>
    <property type="match status" value="1"/>
</dbReference>
<dbReference type="PROSITE" id="PS50263">
    <property type="entry name" value="CN_HYDROLASE"/>
    <property type="match status" value="1"/>
</dbReference>
<evidence type="ECO:0000259" key="1">
    <source>
        <dbReference type="PROSITE" id="PS50263"/>
    </source>
</evidence>
<dbReference type="InterPro" id="IPR036526">
    <property type="entry name" value="C-N_Hydrolase_sf"/>
</dbReference>
<comment type="caution">
    <text evidence="2">The sequence shown here is derived from an EMBL/GenBank/DDBJ whole genome shotgun (WGS) entry which is preliminary data.</text>
</comment>
<evidence type="ECO:0000313" key="3">
    <source>
        <dbReference type="Proteomes" id="UP000003288"/>
    </source>
</evidence>
<dbReference type="Gene3D" id="3.60.110.10">
    <property type="entry name" value="Carbon-nitrogen hydrolase"/>
    <property type="match status" value="1"/>
</dbReference>
<gene>
    <name evidence="2" type="ORF">CMTB2_05372</name>
</gene>
<accession>A0AAI9F2D4</accession>
<dbReference type="Proteomes" id="UP000003288">
    <property type="component" value="Unassembled WGS sequence"/>
</dbReference>
<proteinExistence type="predicted"/>
<dbReference type="Pfam" id="PF00795">
    <property type="entry name" value="CN_hydrolase"/>
    <property type="match status" value="1"/>
</dbReference>
<dbReference type="RefSeq" id="WP_007474628.1">
    <property type="nucleotide sequence ID" value="NZ_ABCJ01000004.1"/>
</dbReference>
<name>A0AAI9F2D4_9BACT</name>
<reference evidence="2 3" key="1">
    <citation type="journal article" date="2011" name="Stand. Genomic Sci.">
        <title>Draft genome sequence of Caminibacter mediatlanticus strain TB-2, an epsilonproteobacterium isolated from a deep-sea hydrothermal vent.</title>
        <authorList>
            <person name="Giovannelli D."/>
            <person name="Ferriera S."/>
            <person name="Johnson J."/>
            <person name="Kravitz S."/>
            <person name="Perez-Rodriguez I."/>
            <person name="Ricci J."/>
            <person name="O'Brien C."/>
            <person name="Voordeckers J.W."/>
            <person name="Bini E."/>
            <person name="Vetriani C."/>
        </authorList>
    </citation>
    <scope>NUCLEOTIDE SEQUENCE [LARGE SCALE GENOMIC DNA]</scope>
    <source>
        <strain evidence="2 3">TB-2</strain>
    </source>
</reference>
<feature type="domain" description="CN hydrolase" evidence="1">
    <location>
        <begin position="6"/>
        <end position="226"/>
    </location>
</feature>